<dbReference type="InParanoid" id="A0A2T2ZZZ3"/>
<evidence type="ECO:0000256" key="1">
    <source>
        <dbReference type="SAM" id="MobiDB-lite"/>
    </source>
</evidence>
<feature type="region of interest" description="Disordered" evidence="1">
    <location>
        <begin position="133"/>
        <end position="168"/>
    </location>
</feature>
<name>A0A2T2ZZZ3_9PEZI</name>
<feature type="region of interest" description="Disordered" evidence="1">
    <location>
        <begin position="341"/>
        <end position="379"/>
    </location>
</feature>
<protein>
    <submittedName>
        <fullName evidence="2">Uncharacterized protein</fullName>
    </submittedName>
</protein>
<keyword evidence="3" id="KW-1185">Reference proteome</keyword>
<reference evidence="2 3" key="1">
    <citation type="journal article" date="2018" name="Mycol. Prog.">
        <title>Coniella lustricola, a new species from submerged detritus.</title>
        <authorList>
            <person name="Raudabaugh D.B."/>
            <person name="Iturriaga T."/>
            <person name="Carver A."/>
            <person name="Mondo S."/>
            <person name="Pangilinan J."/>
            <person name="Lipzen A."/>
            <person name="He G."/>
            <person name="Amirebrahimi M."/>
            <person name="Grigoriev I.V."/>
            <person name="Miller A.N."/>
        </authorList>
    </citation>
    <scope>NUCLEOTIDE SEQUENCE [LARGE SCALE GENOMIC DNA]</scope>
    <source>
        <strain evidence="2 3">B22-T-1</strain>
    </source>
</reference>
<organism evidence="2 3">
    <name type="scientific">Coniella lustricola</name>
    <dbReference type="NCBI Taxonomy" id="2025994"/>
    <lineage>
        <taxon>Eukaryota</taxon>
        <taxon>Fungi</taxon>
        <taxon>Dikarya</taxon>
        <taxon>Ascomycota</taxon>
        <taxon>Pezizomycotina</taxon>
        <taxon>Sordariomycetes</taxon>
        <taxon>Sordariomycetidae</taxon>
        <taxon>Diaporthales</taxon>
        <taxon>Schizoparmaceae</taxon>
        <taxon>Coniella</taxon>
    </lineage>
</organism>
<feature type="region of interest" description="Disordered" evidence="1">
    <location>
        <begin position="198"/>
        <end position="231"/>
    </location>
</feature>
<gene>
    <name evidence="2" type="ORF">BD289DRAFT_440988</name>
</gene>
<evidence type="ECO:0000313" key="3">
    <source>
        <dbReference type="Proteomes" id="UP000241462"/>
    </source>
</evidence>
<accession>A0A2T2ZZZ3</accession>
<feature type="compositionally biased region" description="Basic and acidic residues" evidence="1">
    <location>
        <begin position="204"/>
        <end position="213"/>
    </location>
</feature>
<dbReference type="AlphaFoldDB" id="A0A2T2ZZZ3"/>
<feature type="compositionally biased region" description="Basic residues" evidence="1">
    <location>
        <begin position="138"/>
        <end position="147"/>
    </location>
</feature>
<feature type="compositionally biased region" description="Polar residues" evidence="1">
    <location>
        <begin position="217"/>
        <end position="231"/>
    </location>
</feature>
<dbReference type="EMBL" id="KZ678534">
    <property type="protein sequence ID" value="PSR80329.1"/>
    <property type="molecule type" value="Genomic_DNA"/>
</dbReference>
<proteinExistence type="predicted"/>
<evidence type="ECO:0000313" key="2">
    <source>
        <dbReference type="EMBL" id="PSR80329.1"/>
    </source>
</evidence>
<feature type="compositionally biased region" description="Polar residues" evidence="1">
    <location>
        <begin position="348"/>
        <end position="366"/>
    </location>
</feature>
<sequence>MHPPGLIGVQSLQGVLQTFGQQLQESQKQAKRQSIAKAAFFLPMLVIDTAAIILSGPAEDGGIWMQSSVSPYRKARVLSNKMASVPNKTEITREQLVKDAARITQSREITTPHDEEPGALRWSLNALRRSMGSVKYPASRKRTKSRAKKSDEAVAQKPGASNDKDSAISGYDGVIPSIIVDSEFCGFLDHCVEAVESNESSAEGDNRGTHDIAQEEQPPNQQDQSIQASQAKGQDFQLTLCSSPGMDLLRHYVHSRCHNRDKKLFPSCDAAPTEKEVLTMLGWEPKERCEPNSQIQADDHQWQTRETEDDLRKVASKAAKSWQKQCHKYVGKQTRSVIRKPSKITMASRDQQTQPAPDFTLGQQEAQGKDTRDQGLTAKRRLRLTVKAIFRRHRGERLP</sequence>
<dbReference type="OrthoDB" id="3189033at2759"/>
<dbReference type="Proteomes" id="UP000241462">
    <property type="component" value="Unassembled WGS sequence"/>
</dbReference>